<dbReference type="Gene3D" id="1.10.760.10">
    <property type="entry name" value="Cytochrome c-like domain"/>
    <property type="match status" value="2"/>
</dbReference>
<keyword evidence="2 6" id="KW-0349">Heme</keyword>
<feature type="compositionally biased region" description="Basic and acidic residues" evidence="7">
    <location>
        <begin position="37"/>
        <end position="49"/>
    </location>
</feature>
<organism evidence="9 10">
    <name type="scientific">Denitromonas halophila</name>
    <dbReference type="NCBI Taxonomy" id="1629404"/>
    <lineage>
        <taxon>Bacteria</taxon>
        <taxon>Pseudomonadati</taxon>
        <taxon>Pseudomonadota</taxon>
        <taxon>Betaproteobacteria</taxon>
        <taxon>Rhodocyclales</taxon>
        <taxon>Zoogloeaceae</taxon>
        <taxon>Denitromonas</taxon>
    </lineage>
</organism>
<evidence type="ECO:0000256" key="5">
    <source>
        <dbReference type="ARBA" id="ARBA00023004"/>
    </source>
</evidence>
<dbReference type="GO" id="GO:0009055">
    <property type="term" value="F:electron transfer activity"/>
    <property type="evidence" value="ECO:0007669"/>
    <property type="project" value="InterPro"/>
</dbReference>
<gene>
    <name evidence="9" type="ORF">FHP91_03625</name>
</gene>
<dbReference type="GO" id="GO:0020037">
    <property type="term" value="F:heme binding"/>
    <property type="evidence" value="ECO:0007669"/>
    <property type="project" value="InterPro"/>
</dbReference>
<feature type="region of interest" description="Disordered" evidence="7">
    <location>
        <begin position="1"/>
        <end position="49"/>
    </location>
</feature>
<evidence type="ECO:0000313" key="9">
    <source>
        <dbReference type="EMBL" id="TVO58763.1"/>
    </source>
</evidence>
<dbReference type="GO" id="GO:0046872">
    <property type="term" value="F:metal ion binding"/>
    <property type="evidence" value="ECO:0007669"/>
    <property type="project" value="UniProtKB-KW"/>
</dbReference>
<evidence type="ECO:0000313" key="10">
    <source>
        <dbReference type="Proteomes" id="UP000319502"/>
    </source>
</evidence>
<feature type="domain" description="Cytochrome c" evidence="8">
    <location>
        <begin position="123"/>
        <end position="208"/>
    </location>
</feature>
<dbReference type="PROSITE" id="PS51007">
    <property type="entry name" value="CYTC"/>
    <property type="match status" value="2"/>
</dbReference>
<keyword evidence="1" id="KW-0813">Transport</keyword>
<keyword evidence="3 6" id="KW-0479">Metal-binding</keyword>
<dbReference type="AlphaFoldDB" id="A0A557R0S8"/>
<evidence type="ECO:0000256" key="2">
    <source>
        <dbReference type="ARBA" id="ARBA00022617"/>
    </source>
</evidence>
<reference evidence="9 10" key="1">
    <citation type="submission" date="2019-07" db="EMBL/GenBank/DDBJ databases">
        <title>The pathways for chlorine oxyanion respiration interact through the shared metabolite chlorate.</title>
        <authorList>
            <person name="Barnum T.P."/>
            <person name="Cheng Y."/>
            <person name="Hill K.A."/>
            <person name="Lucas L.N."/>
            <person name="Carlson H.K."/>
            <person name="Coates J.D."/>
        </authorList>
    </citation>
    <scope>NUCLEOTIDE SEQUENCE [LARGE SCALE GENOMIC DNA]</scope>
    <source>
        <strain evidence="9 10">SFB-3</strain>
    </source>
</reference>
<dbReference type="Pfam" id="PF00034">
    <property type="entry name" value="Cytochrom_C"/>
    <property type="match status" value="2"/>
</dbReference>
<evidence type="ECO:0000256" key="4">
    <source>
        <dbReference type="ARBA" id="ARBA00022982"/>
    </source>
</evidence>
<keyword evidence="10" id="KW-1185">Reference proteome</keyword>
<name>A0A557R0S8_9RHOO</name>
<dbReference type="Proteomes" id="UP000319502">
    <property type="component" value="Unassembled WGS sequence"/>
</dbReference>
<evidence type="ECO:0000256" key="7">
    <source>
        <dbReference type="SAM" id="MobiDB-lite"/>
    </source>
</evidence>
<evidence type="ECO:0000256" key="1">
    <source>
        <dbReference type="ARBA" id="ARBA00022448"/>
    </source>
</evidence>
<dbReference type="PANTHER" id="PTHR33751:SF9">
    <property type="entry name" value="CYTOCHROME C4"/>
    <property type="match status" value="1"/>
</dbReference>
<sequence length="298" mass="31936">MSSSPSICRAAKPASGVAMSRPRTTRTGSPCSESCVDDTRQRDQNHDKQGDVRPCTMVLCAGSKTLFLIWINFTLCCKTAREGVMGRVWRRRVAAIMFGVCMGAAALPVWADEAAVLLTQLSDDAAARAKAIEHGRGLATFCANCHGAQGVSSIPEVPNLAAQNPDYLLAQINAFISGKRKNAFMEGLMRVMEPADKAALVVFFSSLAAPAPRPATANDMAAGKAAFSKICARCHGEAAHGSETTPRLAGQQADYLRVTLHRYLTMSGERFYAPMTAAVYQLGEKNIDTITAYLGNLK</sequence>
<protein>
    <submittedName>
        <fullName evidence="9">C-type cytochrome</fullName>
    </submittedName>
</protein>
<accession>A0A557R0S8</accession>
<dbReference type="PANTHER" id="PTHR33751">
    <property type="entry name" value="CBB3-TYPE CYTOCHROME C OXIDASE SUBUNIT FIXP"/>
    <property type="match status" value="1"/>
</dbReference>
<proteinExistence type="predicted"/>
<dbReference type="EMBL" id="VMNK01000003">
    <property type="protein sequence ID" value="TVO58763.1"/>
    <property type="molecule type" value="Genomic_DNA"/>
</dbReference>
<keyword evidence="5 6" id="KW-0408">Iron</keyword>
<evidence type="ECO:0000256" key="3">
    <source>
        <dbReference type="ARBA" id="ARBA00022723"/>
    </source>
</evidence>
<evidence type="ECO:0000256" key="6">
    <source>
        <dbReference type="PROSITE-ProRule" id="PRU00433"/>
    </source>
</evidence>
<dbReference type="InterPro" id="IPR050597">
    <property type="entry name" value="Cytochrome_c_Oxidase_Subunit"/>
</dbReference>
<feature type="domain" description="Cytochrome c" evidence="8">
    <location>
        <begin position="218"/>
        <end position="298"/>
    </location>
</feature>
<dbReference type="InterPro" id="IPR036909">
    <property type="entry name" value="Cyt_c-like_dom_sf"/>
</dbReference>
<dbReference type="SUPFAM" id="SSF46626">
    <property type="entry name" value="Cytochrome c"/>
    <property type="match status" value="2"/>
</dbReference>
<dbReference type="InterPro" id="IPR009056">
    <property type="entry name" value="Cyt_c-like_dom"/>
</dbReference>
<evidence type="ECO:0000259" key="8">
    <source>
        <dbReference type="PROSITE" id="PS51007"/>
    </source>
</evidence>
<keyword evidence="4" id="KW-0249">Electron transport</keyword>
<comment type="caution">
    <text evidence="9">The sequence shown here is derived from an EMBL/GenBank/DDBJ whole genome shotgun (WGS) entry which is preliminary data.</text>
</comment>